<keyword evidence="4" id="KW-1185">Reference proteome</keyword>
<accession>A0A9P5ZE57</accession>
<proteinExistence type="predicted"/>
<reference evidence="3" key="1">
    <citation type="submission" date="2020-11" db="EMBL/GenBank/DDBJ databases">
        <authorList>
            <consortium name="DOE Joint Genome Institute"/>
            <person name="Ahrendt S."/>
            <person name="Riley R."/>
            <person name="Andreopoulos W."/>
            <person name="Labutti K."/>
            <person name="Pangilinan J."/>
            <person name="Ruiz-Duenas F.J."/>
            <person name="Barrasa J.M."/>
            <person name="Sanchez-Garcia M."/>
            <person name="Camarero S."/>
            <person name="Miyauchi S."/>
            <person name="Serrano A."/>
            <person name="Linde D."/>
            <person name="Babiker R."/>
            <person name="Drula E."/>
            <person name="Ayuso-Fernandez I."/>
            <person name="Pacheco R."/>
            <person name="Padilla G."/>
            <person name="Ferreira P."/>
            <person name="Barriuso J."/>
            <person name="Kellner H."/>
            <person name="Castanera R."/>
            <person name="Alfaro M."/>
            <person name="Ramirez L."/>
            <person name="Pisabarro A.G."/>
            <person name="Kuo A."/>
            <person name="Tritt A."/>
            <person name="Lipzen A."/>
            <person name="He G."/>
            <person name="Yan M."/>
            <person name="Ng V."/>
            <person name="Cullen D."/>
            <person name="Martin F."/>
            <person name="Rosso M.-N."/>
            <person name="Henrissat B."/>
            <person name="Hibbett D."/>
            <person name="Martinez A.T."/>
            <person name="Grigoriev I.V."/>
        </authorList>
    </citation>
    <scope>NUCLEOTIDE SEQUENCE</scope>
    <source>
        <strain evidence="3">CIRM-BRFM 674</strain>
    </source>
</reference>
<organism evidence="3 4">
    <name type="scientific">Pholiota conissans</name>
    <dbReference type="NCBI Taxonomy" id="109636"/>
    <lineage>
        <taxon>Eukaryota</taxon>
        <taxon>Fungi</taxon>
        <taxon>Dikarya</taxon>
        <taxon>Basidiomycota</taxon>
        <taxon>Agaricomycotina</taxon>
        <taxon>Agaricomycetes</taxon>
        <taxon>Agaricomycetidae</taxon>
        <taxon>Agaricales</taxon>
        <taxon>Agaricineae</taxon>
        <taxon>Strophariaceae</taxon>
        <taxon>Pholiota</taxon>
    </lineage>
</organism>
<protein>
    <recommendedName>
        <fullName evidence="2">HNH nuclease domain-containing protein</fullName>
    </recommendedName>
</protein>
<evidence type="ECO:0000256" key="1">
    <source>
        <dbReference type="SAM" id="MobiDB-lite"/>
    </source>
</evidence>
<dbReference type="OrthoDB" id="3060654at2759"/>
<evidence type="ECO:0000313" key="3">
    <source>
        <dbReference type="EMBL" id="KAF9485488.1"/>
    </source>
</evidence>
<evidence type="ECO:0000259" key="2">
    <source>
        <dbReference type="Pfam" id="PF13391"/>
    </source>
</evidence>
<dbReference type="InterPro" id="IPR003615">
    <property type="entry name" value="HNH_nuc"/>
</dbReference>
<evidence type="ECO:0000313" key="4">
    <source>
        <dbReference type="Proteomes" id="UP000807469"/>
    </source>
</evidence>
<feature type="domain" description="HNH nuclease" evidence="2">
    <location>
        <begin position="75"/>
        <end position="140"/>
    </location>
</feature>
<feature type="compositionally biased region" description="Basic and acidic residues" evidence="1">
    <location>
        <begin position="1"/>
        <end position="11"/>
    </location>
</feature>
<name>A0A9P5ZE57_9AGAR</name>
<dbReference type="EMBL" id="MU155135">
    <property type="protein sequence ID" value="KAF9485488.1"/>
    <property type="molecule type" value="Genomic_DNA"/>
</dbReference>
<sequence>MSRVEKDKESNQLRVAIPSGRRLPPNPHIGIGQTALSRALEAPSEATEDSELVPEPKEEKSLRHRLLACDQRSFITGSAAADLEAAYILAAVHKDQERKKVVELLLTRLRIYNTYRSSSFALDSPENAILLEANLRRQWSLYATYCIVPDVVDAQSMLDELRTSNRQWENSYRSTHTCNQMLTRPLDVSKPPFYKPSWDIVVLHPLALLPDGQPLCVATNRFFYSSSQTLSPTSQLTWTMWTATGDCLHSYPDQNQYFNPFIARLINANIKLQQFMAEHGGSTSSLRITQYAKLMSALVEEIFFVPPQYDIEAELFPNPSHDVQHTESLITPPSIPARHIAEQSSEATNLLDNPASGGMENQDASVLEYPKVPDTDGLTDTEFRLVSKQACNPDLSPSQRANAAMLMIFGTSRYKKPYVQGPPV</sequence>
<comment type="caution">
    <text evidence="3">The sequence shown here is derived from an EMBL/GenBank/DDBJ whole genome shotgun (WGS) entry which is preliminary data.</text>
</comment>
<dbReference type="Proteomes" id="UP000807469">
    <property type="component" value="Unassembled WGS sequence"/>
</dbReference>
<feature type="region of interest" description="Disordered" evidence="1">
    <location>
        <begin position="1"/>
        <end position="58"/>
    </location>
</feature>
<dbReference type="AlphaFoldDB" id="A0A9P5ZE57"/>
<dbReference type="Pfam" id="PF13391">
    <property type="entry name" value="HNH_2"/>
    <property type="match status" value="1"/>
</dbReference>
<gene>
    <name evidence="3" type="ORF">BDN70DRAFT_903055</name>
</gene>